<keyword evidence="4" id="KW-0337">GPI-anchor biosynthesis</keyword>
<keyword evidence="8 9" id="KW-0472">Membrane</keyword>
<dbReference type="PANTHER" id="PTHR13121">
    <property type="entry name" value="GPI TRANSAMIDASE COMPONENT PIG-U"/>
    <property type="match status" value="1"/>
</dbReference>
<dbReference type="AlphaFoldDB" id="A0A9P1I8U8"/>
<keyword evidence="7 9" id="KW-1133">Transmembrane helix</keyword>
<proteinExistence type="inferred from homology"/>
<evidence type="ECO:0000313" key="10">
    <source>
        <dbReference type="EMBL" id="CAI5440401.1"/>
    </source>
</evidence>
<gene>
    <name evidence="10" type="ORF">CAMP_LOCUS3038</name>
</gene>
<comment type="similarity">
    <text evidence="3">Belongs to the PIGU family.</text>
</comment>
<comment type="subcellular location">
    <subcellularLocation>
        <location evidence="1">Endoplasmic reticulum membrane</location>
        <topology evidence="1">Multi-pass membrane protein</topology>
    </subcellularLocation>
</comment>
<dbReference type="Pfam" id="PF06728">
    <property type="entry name" value="PIG-U"/>
    <property type="match status" value="1"/>
</dbReference>
<feature type="transmembrane region" description="Helical" evidence="9">
    <location>
        <begin position="349"/>
        <end position="372"/>
    </location>
</feature>
<reference evidence="10" key="1">
    <citation type="submission" date="2022-11" db="EMBL/GenBank/DDBJ databases">
        <authorList>
            <person name="Kikuchi T."/>
        </authorList>
    </citation>
    <scope>NUCLEOTIDE SEQUENCE</scope>
    <source>
        <strain evidence="10">PS1010</strain>
    </source>
</reference>
<evidence type="ECO:0000256" key="9">
    <source>
        <dbReference type="SAM" id="Phobius"/>
    </source>
</evidence>
<feature type="transmembrane region" description="Helical" evidence="9">
    <location>
        <begin position="119"/>
        <end position="139"/>
    </location>
</feature>
<evidence type="ECO:0008006" key="12">
    <source>
        <dbReference type="Google" id="ProtNLM"/>
    </source>
</evidence>
<comment type="caution">
    <text evidence="10">The sequence shown here is derived from an EMBL/GenBank/DDBJ whole genome shotgun (WGS) entry which is preliminary data.</text>
</comment>
<accession>A0A9P1I8U8</accession>
<dbReference type="EMBL" id="CANHGI010000001">
    <property type="protein sequence ID" value="CAI5440401.1"/>
    <property type="molecule type" value="Genomic_DNA"/>
</dbReference>
<evidence type="ECO:0000256" key="7">
    <source>
        <dbReference type="ARBA" id="ARBA00022989"/>
    </source>
</evidence>
<evidence type="ECO:0000256" key="6">
    <source>
        <dbReference type="ARBA" id="ARBA00022824"/>
    </source>
</evidence>
<dbReference type="GO" id="GO:0042765">
    <property type="term" value="C:GPI-anchor transamidase complex"/>
    <property type="evidence" value="ECO:0007669"/>
    <property type="project" value="InterPro"/>
</dbReference>
<comment type="pathway">
    <text evidence="2">Glycolipid biosynthesis; glycosylphosphatidylinositol-anchor biosynthesis.</text>
</comment>
<organism evidence="10 11">
    <name type="scientific">Caenorhabditis angaria</name>
    <dbReference type="NCBI Taxonomy" id="860376"/>
    <lineage>
        <taxon>Eukaryota</taxon>
        <taxon>Metazoa</taxon>
        <taxon>Ecdysozoa</taxon>
        <taxon>Nematoda</taxon>
        <taxon>Chromadorea</taxon>
        <taxon>Rhabditida</taxon>
        <taxon>Rhabditina</taxon>
        <taxon>Rhabditomorpha</taxon>
        <taxon>Rhabditoidea</taxon>
        <taxon>Rhabditidae</taxon>
        <taxon>Peloderinae</taxon>
        <taxon>Caenorhabditis</taxon>
    </lineage>
</organism>
<feature type="transmembrane region" description="Helical" evidence="9">
    <location>
        <begin position="221"/>
        <end position="239"/>
    </location>
</feature>
<feature type="transmembrane region" description="Helical" evidence="9">
    <location>
        <begin position="277"/>
        <end position="305"/>
    </location>
</feature>
<feature type="transmembrane region" description="Helical" evidence="9">
    <location>
        <begin position="191"/>
        <end position="209"/>
    </location>
</feature>
<dbReference type="Proteomes" id="UP001152747">
    <property type="component" value="Unassembled WGS sequence"/>
</dbReference>
<name>A0A9P1I8U8_9PELO</name>
<evidence type="ECO:0000256" key="2">
    <source>
        <dbReference type="ARBA" id="ARBA00004687"/>
    </source>
</evidence>
<dbReference type="OrthoDB" id="549017at2759"/>
<keyword evidence="6" id="KW-0256">Endoplasmic reticulum</keyword>
<evidence type="ECO:0000256" key="1">
    <source>
        <dbReference type="ARBA" id="ARBA00004477"/>
    </source>
</evidence>
<protein>
    <recommendedName>
        <fullName evidence="12">GPI transamidase subunit PIG-U</fullName>
    </recommendedName>
</protein>
<dbReference type="InterPro" id="IPR009600">
    <property type="entry name" value="PIG-U"/>
</dbReference>
<evidence type="ECO:0000256" key="3">
    <source>
        <dbReference type="ARBA" id="ARBA00010026"/>
    </source>
</evidence>
<dbReference type="GO" id="GO:0016255">
    <property type="term" value="P:attachment of GPI anchor to protein"/>
    <property type="evidence" value="ECO:0007669"/>
    <property type="project" value="InterPro"/>
</dbReference>
<feature type="transmembrane region" description="Helical" evidence="9">
    <location>
        <begin position="317"/>
        <end position="337"/>
    </location>
</feature>
<evidence type="ECO:0000256" key="8">
    <source>
        <dbReference type="ARBA" id="ARBA00023136"/>
    </source>
</evidence>
<sequence length="396" mass="45863">MSGWQKIKQIENDGFLFKISFAIVLRSIAFQYSHLFAERVELNSPFYSFNHLNDGVALLEDGFDPYSGNDFNLPPISLYALYFLQKYVPNLLPTLWILMDISTALILSKISGTKTLMPFLFYAFNPISIASCSILSLTIPQNLLIAMIFWAYRLDYSKTVAILIGFWSSFTLYPLLLIFSLIFVANHKISAVFLAILAFFAANLVNFVLNEWSWSFLDSTYQVILNFTNIQPNVGLHWYFFVQVFEHFRTFYTSAFTILYFFMGIPLTLIIRNDKEMHFISILLLITTFFPYPTLNSATICLALLPVLEKYRNYFRYTLLVPTTLITTIALMPVMWHMWIVSSSGNANFFFGATLTYNVALIYLIMDLIFVYSRRQIDVLHGDSIKKQAKFGYSFY</sequence>
<evidence type="ECO:0000256" key="4">
    <source>
        <dbReference type="ARBA" id="ARBA00022502"/>
    </source>
</evidence>
<feature type="transmembrane region" description="Helical" evidence="9">
    <location>
        <begin position="251"/>
        <end position="271"/>
    </location>
</feature>
<dbReference type="GO" id="GO:0006506">
    <property type="term" value="P:GPI anchor biosynthetic process"/>
    <property type="evidence" value="ECO:0007669"/>
    <property type="project" value="UniProtKB-KW"/>
</dbReference>
<feature type="transmembrane region" description="Helical" evidence="9">
    <location>
        <begin position="159"/>
        <end position="184"/>
    </location>
</feature>
<evidence type="ECO:0000256" key="5">
    <source>
        <dbReference type="ARBA" id="ARBA00022692"/>
    </source>
</evidence>
<keyword evidence="11" id="KW-1185">Reference proteome</keyword>
<dbReference type="PANTHER" id="PTHR13121:SF0">
    <property type="entry name" value="PHOSPHATIDYLINOSITOL GLYCAN ANCHOR BIOSYNTHESIS CLASS U PROTEIN"/>
    <property type="match status" value="1"/>
</dbReference>
<keyword evidence="5 9" id="KW-0812">Transmembrane</keyword>
<evidence type="ECO:0000313" key="11">
    <source>
        <dbReference type="Proteomes" id="UP001152747"/>
    </source>
</evidence>